<organism evidence="1 2">
    <name type="scientific">Iphiclides podalirius</name>
    <name type="common">scarce swallowtail</name>
    <dbReference type="NCBI Taxonomy" id="110791"/>
    <lineage>
        <taxon>Eukaryota</taxon>
        <taxon>Metazoa</taxon>
        <taxon>Ecdysozoa</taxon>
        <taxon>Arthropoda</taxon>
        <taxon>Hexapoda</taxon>
        <taxon>Insecta</taxon>
        <taxon>Pterygota</taxon>
        <taxon>Neoptera</taxon>
        <taxon>Endopterygota</taxon>
        <taxon>Lepidoptera</taxon>
        <taxon>Glossata</taxon>
        <taxon>Ditrysia</taxon>
        <taxon>Papilionoidea</taxon>
        <taxon>Papilionidae</taxon>
        <taxon>Papilioninae</taxon>
        <taxon>Iphiclides</taxon>
    </lineage>
</organism>
<name>A0ABN8IAY7_9NEOP</name>
<keyword evidence="2" id="KW-1185">Reference proteome</keyword>
<reference evidence="1" key="1">
    <citation type="submission" date="2022-03" db="EMBL/GenBank/DDBJ databases">
        <authorList>
            <person name="Martin H S."/>
        </authorList>
    </citation>
    <scope>NUCLEOTIDE SEQUENCE</scope>
</reference>
<feature type="non-terminal residue" evidence="1">
    <location>
        <position position="1"/>
    </location>
</feature>
<evidence type="ECO:0000313" key="2">
    <source>
        <dbReference type="Proteomes" id="UP000837857"/>
    </source>
</evidence>
<dbReference type="EMBL" id="OW152814">
    <property type="protein sequence ID" value="CAH2049807.1"/>
    <property type="molecule type" value="Genomic_DNA"/>
</dbReference>
<sequence>MNVDSKTGVTRVERYRVSVDQVVANLLYEFYERLCGRGRGAGGGGGTSRFYWSHRFENFITGLTPFPAEPSLIIYVRCTACKRAGRWCVRFGRVCVGDAGVLRAGEGCGACGGWREQRGRRPASAMARAPYAAVPLALLLLTHLPPPDRTRCA</sequence>
<evidence type="ECO:0000313" key="1">
    <source>
        <dbReference type="EMBL" id="CAH2049807.1"/>
    </source>
</evidence>
<dbReference type="Proteomes" id="UP000837857">
    <property type="component" value="Chromosome 2"/>
</dbReference>
<accession>A0ABN8IAY7</accession>
<protein>
    <submittedName>
        <fullName evidence="1">Uncharacterized protein</fullName>
    </submittedName>
</protein>
<gene>
    <name evidence="1" type="ORF">IPOD504_LOCUS7021</name>
</gene>
<proteinExistence type="predicted"/>